<dbReference type="InterPro" id="IPR053745">
    <property type="entry name" value="Viral_Tail_Comp_sf"/>
</dbReference>
<gene>
    <name evidence="1" type="ORF">F9L04_22985</name>
</gene>
<name>A0A6L3YZQ9_BRUAN</name>
<sequence>MASADLELQGAIISRLRSYAPLTAMIGQNTFDNPATESNLPYVTYGEADIRRADVTCQRAQEIYVTLHAWSDPVYGTGFAQVKQIADAVSEALHEYPAILSTNRLISLDHRQTRIIREKDGVTGHGIIEFVAFVEPLE</sequence>
<evidence type="ECO:0000313" key="2">
    <source>
        <dbReference type="Proteomes" id="UP000481876"/>
    </source>
</evidence>
<dbReference type="Gene3D" id="3.30.2000.30">
    <property type="match status" value="1"/>
</dbReference>
<comment type="caution">
    <text evidence="1">The sequence shown here is derived from an EMBL/GenBank/DDBJ whole genome shotgun (WGS) entry which is preliminary data.</text>
</comment>
<protein>
    <submittedName>
        <fullName evidence="1">DUF3168 domain-containing protein</fullName>
    </submittedName>
</protein>
<evidence type="ECO:0000313" key="1">
    <source>
        <dbReference type="EMBL" id="KAB2761974.1"/>
    </source>
</evidence>
<dbReference type="InterPro" id="IPR021508">
    <property type="entry name" value="Gp17-like"/>
</dbReference>
<dbReference type="AlphaFoldDB" id="A0A6L3YZQ9"/>
<dbReference type="Proteomes" id="UP000481876">
    <property type="component" value="Unassembled WGS sequence"/>
</dbReference>
<organism evidence="1 2">
    <name type="scientific">Brucella anthropi</name>
    <name type="common">Ochrobactrum anthropi</name>
    <dbReference type="NCBI Taxonomy" id="529"/>
    <lineage>
        <taxon>Bacteria</taxon>
        <taxon>Pseudomonadati</taxon>
        <taxon>Pseudomonadota</taxon>
        <taxon>Alphaproteobacteria</taxon>
        <taxon>Hyphomicrobiales</taxon>
        <taxon>Brucellaceae</taxon>
        <taxon>Brucella/Ochrobactrum group</taxon>
        <taxon>Brucella</taxon>
    </lineage>
</organism>
<dbReference type="EMBL" id="WBWS01000033">
    <property type="protein sequence ID" value="KAB2761974.1"/>
    <property type="molecule type" value="Genomic_DNA"/>
</dbReference>
<proteinExistence type="predicted"/>
<dbReference type="RefSeq" id="WP_151664317.1">
    <property type="nucleotide sequence ID" value="NZ_CP103345.1"/>
</dbReference>
<reference evidence="1 2" key="1">
    <citation type="submission" date="2019-09" db="EMBL/GenBank/DDBJ databases">
        <title>Taxonomic organization of the family Brucellaceae based on a phylogenomic approach.</title>
        <authorList>
            <person name="Leclercq S."/>
            <person name="Cloeckaert A."/>
            <person name="Zygmunt M.S."/>
        </authorList>
    </citation>
    <scope>NUCLEOTIDE SEQUENCE [LARGE SCALE GENOMIC DNA]</scope>
    <source>
        <strain evidence="1 2">LMG 3313</strain>
    </source>
</reference>
<dbReference type="Pfam" id="PF11367">
    <property type="entry name" value="Tail_completion_gp17"/>
    <property type="match status" value="1"/>
</dbReference>
<accession>A0A6L3YZQ9</accession>